<proteinExistence type="predicted"/>
<feature type="compositionally biased region" description="Polar residues" evidence="1">
    <location>
        <begin position="41"/>
        <end position="56"/>
    </location>
</feature>
<name>A0A164WFH4_9AGAM</name>
<reference evidence="2 3" key="1">
    <citation type="journal article" date="2016" name="Mol. Biol. Evol.">
        <title>Comparative Genomics of Early-Diverging Mushroom-Forming Fungi Provides Insights into the Origins of Lignocellulose Decay Capabilities.</title>
        <authorList>
            <person name="Nagy L.G."/>
            <person name="Riley R."/>
            <person name="Tritt A."/>
            <person name="Adam C."/>
            <person name="Daum C."/>
            <person name="Floudas D."/>
            <person name="Sun H."/>
            <person name="Yadav J.S."/>
            <person name="Pangilinan J."/>
            <person name="Larsson K.H."/>
            <person name="Matsuura K."/>
            <person name="Barry K."/>
            <person name="Labutti K."/>
            <person name="Kuo R."/>
            <person name="Ohm R.A."/>
            <person name="Bhattacharya S.S."/>
            <person name="Shirouzu T."/>
            <person name="Yoshinaga Y."/>
            <person name="Martin F.M."/>
            <person name="Grigoriev I.V."/>
            <person name="Hibbett D.S."/>
        </authorList>
    </citation>
    <scope>NUCLEOTIDE SEQUENCE [LARGE SCALE GENOMIC DNA]</scope>
    <source>
        <strain evidence="2 3">HHB9708</strain>
    </source>
</reference>
<dbReference type="STRING" id="1314777.A0A164WFH4"/>
<dbReference type="AlphaFoldDB" id="A0A164WFH4"/>
<dbReference type="Proteomes" id="UP000076722">
    <property type="component" value="Unassembled WGS sequence"/>
</dbReference>
<dbReference type="EMBL" id="KV419403">
    <property type="protein sequence ID" value="KZS95005.1"/>
    <property type="molecule type" value="Genomic_DNA"/>
</dbReference>
<dbReference type="OrthoDB" id="3139399at2759"/>
<feature type="compositionally biased region" description="Acidic residues" evidence="1">
    <location>
        <begin position="273"/>
        <end position="285"/>
    </location>
</feature>
<gene>
    <name evidence="2" type="ORF">SISNIDRAFT_465236</name>
</gene>
<evidence type="ECO:0000256" key="1">
    <source>
        <dbReference type="SAM" id="MobiDB-lite"/>
    </source>
</evidence>
<accession>A0A164WFH4</accession>
<feature type="region of interest" description="Disordered" evidence="1">
    <location>
        <begin position="35"/>
        <end position="56"/>
    </location>
</feature>
<evidence type="ECO:0000313" key="2">
    <source>
        <dbReference type="EMBL" id="KZS95005.1"/>
    </source>
</evidence>
<feature type="region of interest" description="Disordered" evidence="1">
    <location>
        <begin position="270"/>
        <end position="303"/>
    </location>
</feature>
<organism evidence="2 3">
    <name type="scientific">Sistotremastrum niveocremeum HHB9708</name>
    <dbReference type="NCBI Taxonomy" id="1314777"/>
    <lineage>
        <taxon>Eukaryota</taxon>
        <taxon>Fungi</taxon>
        <taxon>Dikarya</taxon>
        <taxon>Basidiomycota</taxon>
        <taxon>Agaricomycotina</taxon>
        <taxon>Agaricomycetes</taxon>
        <taxon>Sistotremastrales</taxon>
        <taxon>Sistotremastraceae</taxon>
        <taxon>Sertulicium</taxon>
        <taxon>Sertulicium niveocremeum</taxon>
    </lineage>
</organism>
<keyword evidence="3" id="KW-1185">Reference proteome</keyword>
<sequence>MAQNPLDHINRIPDEMIAQIMELYTYEDDLQDLIRTPEPSSPSLSANTKQNSIPHVNKPDQISSVCRRWRYIALNTPRLWAQFHLSWPASVVSTYMVRSGSAPLALGIDGVSFRQELLAGESDNGTATATNAERIIQSLSESNSCHRICRLSIQSLRHPIPRSFLSFATSIFSSDLPVTTPNMSQLHFESMELAPGAHPLIISLAHLPRLSDIKFLKNISLRSTFPSPCLLSHVHADCEEISSTHLVQFLKSCPLLEDVVLVQKDVNDYPSAEVEEDHPTDESDVTSDHNCQGLPNQSPPSNLPFPLPHLKNLTLRWTDTSYAEAVLSNFLFPPSASISLAIKRSEDQSVVSALPAPLLTFLTHSHTLSITVEPLRWWPISFSLDFKSSLYPRISVEFNEYLRMPGHSLGHSTEDEKQWMIEDTDAIFDSLTHRVPLNQLKELEISARCLHSVDAGILSTFLANISLVERLSVGTIDADIILTAISSGPHNTVDKTIRHPLPKLHFLDLQNSRFSLDLLESVLLDREDWAAEMSGIKFMRDKSLDMWSDDDGRTAEDVLTNLKWYGTEIEGGNWTESSVDSEEEDY</sequence>
<protein>
    <submittedName>
        <fullName evidence="2">Uncharacterized protein</fullName>
    </submittedName>
</protein>
<evidence type="ECO:0000313" key="3">
    <source>
        <dbReference type="Proteomes" id="UP000076722"/>
    </source>
</evidence>